<gene>
    <name evidence="1" type="ORF">BLA29_010049</name>
</gene>
<dbReference type="Proteomes" id="UP000194236">
    <property type="component" value="Unassembled WGS sequence"/>
</dbReference>
<comment type="caution">
    <text evidence="1">The sequence shown here is derived from an EMBL/GenBank/DDBJ whole genome shotgun (WGS) entry which is preliminary data.</text>
</comment>
<organism evidence="1 2">
    <name type="scientific">Euroglyphus maynei</name>
    <name type="common">Mayne's house dust mite</name>
    <dbReference type="NCBI Taxonomy" id="6958"/>
    <lineage>
        <taxon>Eukaryota</taxon>
        <taxon>Metazoa</taxon>
        <taxon>Ecdysozoa</taxon>
        <taxon>Arthropoda</taxon>
        <taxon>Chelicerata</taxon>
        <taxon>Arachnida</taxon>
        <taxon>Acari</taxon>
        <taxon>Acariformes</taxon>
        <taxon>Sarcoptiformes</taxon>
        <taxon>Astigmata</taxon>
        <taxon>Psoroptidia</taxon>
        <taxon>Analgoidea</taxon>
        <taxon>Pyroglyphidae</taxon>
        <taxon>Pyroglyphinae</taxon>
        <taxon>Euroglyphus</taxon>
    </lineage>
</organism>
<accession>A0A1Y3AT08</accession>
<name>A0A1Y3AT08_EURMA</name>
<dbReference type="EMBL" id="MUJZ01063204">
    <property type="protein sequence ID" value="OTF70968.1"/>
    <property type="molecule type" value="Genomic_DNA"/>
</dbReference>
<protein>
    <submittedName>
        <fullName evidence="1">Uncharacterized protein</fullName>
    </submittedName>
</protein>
<reference evidence="1 2" key="1">
    <citation type="submission" date="2017-03" db="EMBL/GenBank/DDBJ databases">
        <title>Genome Survey of Euroglyphus maynei.</title>
        <authorList>
            <person name="Arlian L.G."/>
            <person name="Morgan M.S."/>
            <person name="Rider S.D."/>
        </authorList>
    </citation>
    <scope>NUCLEOTIDE SEQUENCE [LARGE SCALE GENOMIC DNA]</scope>
    <source>
        <strain evidence="1">Arlian Lab</strain>
        <tissue evidence="1">Whole body</tissue>
    </source>
</reference>
<proteinExistence type="predicted"/>
<dbReference type="AlphaFoldDB" id="A0A1Y3AT08"/>
<dbReference type="OrthoDB" id="6516977at2759"/>
<evidence type="ECO:0000313" key="2">
    <source>
        <dbReference type="Proteomes" id="UP000194236"/>
    </source>
</evidence>
<sequence length="149" mass="16724">MTLLNSVLILGGILGSFNRPELPFNALGSGSNGISSPFKRIDLFKKRLWPKRANHKPNNVIIDDQAIQIEALVKDLMNKNKHFEPLSNDIFPRMLDTIKRNDRRRSDNSDSAEIEDVDPTDCALLIQCTDAKGKPYYPTLSSLTKTAVQ</sequence>
<evidence type="ECO:0000313" key="1">
    <source>
        <dbReference type="EMBL" id="OTF70968.1"/>
    </source>
</evidence>
<keyword evidence="2" id="KW-1185">Reference proteome</keyword>